<accession>A0A2S0NGW1</accession>
<dbReference type="EMBL" id="CP027668">
    <property type="protein sequence ID" value="AVO47414.1"/>
    <property type="molecule type" value="Genomic_DNA"/>
</dbReference>
<proteinExistence type="predicted"/>
<feature type="chain" id="PRO_5015753044" description="Histidine phosphatase family protein" evidence="1">
    <location>
        <begin position="24"/>
        <end position="217"/>
    </location>
</feature>
<dbReference type="CDD" id="cd07040">
    <property type="entry name" value="HP"/>
    <property type="match status" value="1"/>
</dbReference>
<dbReference type="Proteomes" id="UP000237889">
    <property type="component" value="Chromosome"/>
</dbReference>
<dbReference type="AlphaFoldDB" id="A0A2S0NGW1"/>
<feature type="signal peptide" evidence="1">
    <location>
        <begin position="1"/>
        <end position="23"/>
    </location>
</feature>
<reference evidence="2 3" key="1">
    <citation type="submission" date="2018-03" db="EMBL/GenBank/DDBJ databases">
        <title>Genome sequencing of Phreatobacter sp.</title>
        <authorList>
            <person name="Kim S.-J."/>
            <person name="Heo J."/>
            <person name="Kwon S.-W."/>
        </authorList>
    </citation>
    <scope>NUCLEOTIDE SEQUENCE [LARGE SCALE GENOMIC DNA]</scope>
    <source>
        <strain evidence="2 3">S-12</strain>
    </source>
</reference>
<name>A0A2S0NGW1_9HYPH</name>
<evidence type="ECO:0008006" key="4">
    <source>
        <dbReference type="Google" id="ProtNLM"/>
    </source>
</evidence>
<protein>
    <recommendedName>
        <fullName evidence="4">Histidine phosphatase family protein</fullName>
    </recommendedName>
</protein>
<evidence type="ECO:0000313" key="2">
    <source>
        <dbReference type="EMBL" id="AVO47414.1"/>
    </source>
</evidence>
<organism evidence="2 3">
    <name type="scientific">Phreatobacter cathodiphilus</name>
    <dbReference type="NCBI Taxonomy" id="1868589"/>
    <lineage>
        <taxon>Bacteria</taxon>
        <taxon>Pseudomonadati</taxon>
        <taxon>Pseudomonadota</taxon>
        <taxon>Alphaproteobacteria</taxon>
        <taxon>Hyphomicrobiales</taxon>
        <taxon>Phreatobacteraceae</taxon>
        <taxon>Phreatobacter</taxon>
    </lineage>
</organism>
<evidence type="ECO:0000256" key="1">
    <source>
        <dbReference type="SAM" id="SignalP"/>
    </source>
</evidence>
<sequence>MRLIARVAASAALALAVFSSPGAGRELMPLDLTAPAAQPLVDRLRQGGLVLFFRHADTAGMACDSSFRVGDRAGQRNISERGREQSRRIGAALRKQGIPVARPVLAGPVFRARDTAEEAFGAAAVEVVDGLTADDFAGSRLDWVLAQHRLLVREPVPAGTNRVLVGHRTPAIMIFGETVGGRAFPEGAAIVIDPAPAPHVLGIIMPAPIAGAGFHGC</sequence>
<evidence type="ECO:0000313" key="3">
    <source>
        <dbReference type="Proteomes" id="UP000237889"/>
    </source>
</evidence>
<gene>
    <name evidence="2" type="ORF">C6569_21505</name>
</gene>
<dbReference type="Gene3D" id="3.40.50.1240">
    <property type="entry name" value="Phosphoglycerate mutase-like"/>
    <property type="match status" value="1"/>
</dbReference>
<keyword evidence="1" id="KW-0732">Signal</keyword>
<dbReference type="KEGG" id="phr:C6569_21505"/>
<dbReference type="SUPFAM" id="SSF53254">
    <property type="entry name" value="Phosphoglycerate mutase-like"/>
    <property type="match status" value="1"/>
</dbReference>
<dbReference type="Pfam" id="PF00300">
    <property type="entry name" value="His_Phos_1"/>
    <property type="match status" value="1"/>
</dbReference>
<dbReference type="InterPro" id="IPR013078">
    <property type="entry name" value="His_Pase_superF_clade-1"/>
</dbReference>
<dbReference type="InterPro" id="IPR029033">
    <property type="entry name" value="His_PPase_superfam"/>
</dbReference>
<keyword evidence="3" id="KW-1185">Reference proteome</keyword>